<sequence length="63" mass="6928">MVLQELVLWTGKLGFLNESGGDDISMVSASHTNEEEDACIAGEGQQDVDDEEIDLETILKPYQ</sequence>
<proteinExistence type="predicted"/>
<name>A0A9J5XVI3_SOLCO</name>
<reference evidence="1 2" key="1">
    <citation type="submission" date="2020-09" db="EMBL/GenBank/DDBJ databases">
        <title>De no assembly of potato wild relative species, Solanum commersonii.</title>
        <authorList>
            <person name="Cho K."/>
        </authorList>
    </citation>
    <scope>NUCLEOTIDE SEQUENCE [LARGE SCALE GENOMIC DNA]</scope>
    <source>
        <strain evidence="1">LZ3.2</strain>
        <tissue evidence="1">Leaf</tissue>
    </source>
</reference>
<dbReference type="EMBL" id="JACXVP010000008">
    <property type="protein sequence ID" value="KAG5591200.1"/>
    <property type="molecule type" value="Genomic_DNA"/>
</dbReference>
<keyword evidence="2" id="KW-1185">Reference proteome</keyword>
<protein>
    <submittedName>
        <fullName evidence="1">Uncharacterized protein</fullName>
    </submittedName>
</protein>
<evidence type="ECO:0000313" key="1">
    <source>
        <dbReference type="EMBL" id="KAG5591200.1"/>
    </source>
</evidence>
<comment type="caution">
    <text evidence="1">The sequence shown here is derived from an EMBL/GenBank/DDBJ whole genome shotgun (WGS) entry which is preliminary data.</text>
</comment>
<dbReference type="AlphaFoldDB" id="A0A9J5XVI3"/>
<accession>A0A9J5XVI3</accession>
<evidence type="ECO:0000313" key="2">
    <source>
        <dbReference type="Proteomes" id="UP000824120"/>
    </source>
</evidence>
<dbReference type="Proteomes" id="UP000824120">
    <property type="component" value="Chromosome 8"/>
</dbReference>
<organism evidence="1 2">
    <name type="scientific">Solanum commersonii</name>
    <name type="common">Commerson's wild potato</name>
    <name type="synonym">Commerson's nightshade</name>
    <dbReference type="NCBI Taxonomy" id="4109"/>
    <lineage>
        <taxon>Eukaryota</taxon>
        <taxon>Viridiplantae</taxon>
        <taxon>Streptophyta</taxon>
        <taxon>Embryophyta</taxon>
        <taxon>Tracheophyta</taxon>
        <taxon>Spermatophyta</taxon>
        <taxon>Magnoliopsida</taxon>
        <taxon>eudicotyledons</taxon>
        <taxon>Gunneridae</taxon>
        <taxon>Pentapetalae</taxon>
        <taxon>asterids</taxon>
        <taxon>lamiids</taxon>
        <taxon>Solanales</taxon>
        <taxon>Solanaceae</taxon>
        <taxon>Solanoideae</taxon>
        <taxon>Solaneae</taxon>
        <taxon>Solanum</taxon>
    </lineage>
</organism>
<gene>
    <name evidence="1" type="ORF">H5410_041714</name>
</gene>